<gene>
    <name evidence="1" type="ORF">H9758_09295</name>
</gene>
<dbReference type="Proteomes" id="UP000823890">
    <property type="component" value="Unassembled WGS sequence"/>
</dbReference>
<dbReference type="EMBL" id="DWWO01000111">
    <property type="protein sequence ID" value="HJC34770.1"/>
    <property type="molecule type" value="Genomic_DNA"/>
</dbReference>
<accession>A0A9D2SUX6</accession>
<evidence type="ECO:0000313" key="1">
    <source>
        <dbReference type="EMBL" id="HJC34770.1"/>
    </source>
</evidence>
<dbReference type="Pfam" id="PF17342">
    <property type="entry name" value="DUF5372"/>
    <property type="match status" value="1"/>
</dbReference>
<sequence length="115" mass="13080">MPKTKAHTWGLSPARCLAGLPDPLRSARQQQKALDHSRDLGTATILHPYHPLYGQSFPILKIRKVDGQRRYSLRSEDDVFSVPESWTIDARQNLFSESYFDADTLRALLELSSLL</sequence>
<dbReference type="InterPro" id="IPR035315">
    <property type="entry name" value="DUF5372"/>
</dbReference>
<name>A0A9D2SUX6_9FIRM</name>
<reference evidence="1" key="2">
    <citation type="submission" date="2021-04" db="EMBL/GenBank/DDBJ databases">
        <authorList>
            <person name="Gilroy R."/>
        </authorList>
    </citation>
    <scope>NUCLEOTIDE SEQUENCE</scope>
    <source>
        <strain evidence="1">ChiW19-954</strain>
    </source>
</reference>
<evidence type="ECO:0000313" key="2">
    <source>
        <dbReference type="Proteomes" id="UP000823890"/>
    </source>
</evidence>
<proteinExistence type="predicted"/>
<protein>
    <submittedName>
        <fullName evidence="1">Y4bD/Y4pK family protein</fullName>
    </submittedName>
</protein>
<comment type="caution">
    <text evidence="1">The sequence shown here is derived from an EMBL/GenBank/DDBJ whole genome shotgun (WGS) entry which is preliminary data.</text>
</comment>
<reference evidence="1" key="1">
    <citation type="journal article" date="2021" name="PeerJ">
        <title>Extensive microbial diversity within the chicken gut microbiome revealed by metagenomics and culture.</title>
        <authorList>
            <person name="Gilroy R."/>
            <person name="Ravi A."/>
            <person name="Getino M."/>
            <person name="Pursley I."/>
            <person name="Horton D.L."/>
            <person name="Alikhan N.F."/>
            <person name="Baker D."/>
            <person name="Gharbi K."/>
            <person name="Hall N."/>
            <person name="Watson M."/>
            <person name="Adriaenssens E.M."/>
            <person name="Foster-Nyarko E."/>
            <person name="Jarju S."/>
            <person name="Secka A."/>
            <person name="Antonio M."/>
            <person name="Oren A."/>
            <person name="Chaudhuri R.R."/>
            <person name="La Ragione R."/>
            <person name="Hildebrand F."/>
            <person name="Pallen M.J."/>
        </authorList>
    </citation>
    <scope>NUCLEOTIDE SEQUENCE</scope>
    <source>
        <strain evidence="1">ChiW19-954</strain>
    </source>
</reference>
<organism evidence="1 2">
    <name type="scientific">Candidatus Mediterraneibacter faecipullorum</name>
    <dbReference type="NCBI Taxonomy" id="2838670"/>
    <lineage>
        <taxon>Bacteria</taxon>
        <taxon>Bacillati</taxon>
        <taxon>Bacillota</taxon>
        <taxon>Clostridia</taxon>
        <taxon>Lachnospirales</taxon>
        <taxon>Lachnospiraceae</taxon>
        <taxon>Mediterraneibacter</taxon>
    </lineage>
</organism>
<dbReference type="AlphaFoldDB" id="A0A9D2SUX6"/>